<protein>
    <submittedName>
        <fullName evidence="1">DNAH12</fullName>
    </submittedName>
</protein>
<dbReference type="GO" id="GO:0045505">
    <property type="term" value="F:dynein intermediate chain binding"/>
    <property type="evidence" value="ECO:0007669"/>
    <property type="project" value="InterPro"/>
</dbReference>
<dbReference type="PANTHER" id="PTHR22878:SF70">
    <property type="entry name" value="DYNEIN HEAVY CHAIN 2, AXONEMAL"/>
    <property type="match status" value="1"/>
</dbReference>
<dbReference type="Pfam" id="PF12775">
    <property type="entry name" value="AAA_7"/>
    <property type="match status" value="1"/>
</dbReference>
<gene>
    <name evidence="1" type="ORF">EB796_000617</name>
</gene>
<dbReference type="Proteomes" id="UP000593567">
    <property type="component" value="Unassembled WGS sequence"/>
</dbReference>
<accession>A0A7J7KS97</accession>
<reference evidence="1" key="1">
    <citation type="submission" date="2020-06" db="EMBL/GenBank/DDBJ databases">
        <title>Draft genome of Bugula neritina, a colonial animal packing powerful symbionts and potential medicines.</title>
        <authorList>
            <person name="Rayko M."/>
        </authorList>
    </citation>
    <scope>NUCLEOTIDE SEQUENCE [LARGE SCALE GENOMIC DNA]</scope>
    <source>
        <strain evidence="1">Kwan_BN1</strain>
    </source>
</reference>
<dbReference type="EMBL" id="VXIV02000082">
    <property type="protein sequence ID" value="KAF6041076.1"/>
    <property type="molecule type" value="Genomic_DNA"/>
</dbReference>
<keyword evidence="2" id="KW-1185">Reference proteome</keyword>
<comment type="caution">
    <text evidence="1">The sequence shown here is derived from an EMBL/GenBank/DDBJ whole genome shotgun (WGS) entry which is preliminary data.</text>
</comment>
<dbReference type="InterPro" id="IPR027417">
    <property type="entry name" value="P-loop_NTPase"/>
</dbReference>
<proteinExistence type="predicted"/>
<organism evidence="1 2">
    <name type="scientific">Bugula neritina</name>
    <name type="common">Brown bryozoan</name>
    <name type="synonym">Sertularia neritina</name>
    <dbReference type="NCBI Taxonomy" id="10212"/>
    <lineage>
        <taxon>Eukaryota</taxon>
        <taxon>Metazoa</taxon>
        <taxon>Spiralia</taxon>
        <taxon>Lophotrochozoa</taxon>
        <taxon>Bryozoa</taxon>
        <taxon>Gymnolaemata</taxon>
        <taxon>Cheilostomatida</taxon>
        <taxon>Flustrina</taxon>
        <taxon>Buguloidea</taxon>
        <taxon>Bugulidae</taxon>
        <taxon>Bugula</taxon>
    </lineage>
</organism>
<dbReference type="AlphaFoldDB" id="A0A7J7KS97"/>
<dbReference type="GO" id="GO:0030286">
    <property type="term" value="C:dynein complex"/>
    <property type="evidence" value="ECO:0007669"/>
    <property type="project" value="InterPro"/>
</dbReference>
<evidence type="ECO:0000313" key="1">
    <source>
        <dbReference type="EMBL" id="KAF6041076.1"/>
    </source>
</evidence>
<dbReference type="GO" id="GO:0051959">
    <property type="term" value="F:dynein light intermediate chain binding"/>
    <property type="evidence" value="ECO:0007669"/>
    <property type="project" value="InterPro"/>
</dbReference>
<dbReference type="InterPro" id="IPR026983">
    <property type="entry name" value="DHC"/>
</dbReference>
<dbReference type="Gene3D" id="3.40.50.300">
    <property type="entry name" value="P-loop containing nucleotide triphosphate hydrolases"/>
    <property type="match status" value="1"/>
</dbReference>
<dbReference type="SUPFAM" id="SSF52540">
    <property type="entry name" value="P-loop containing nucleoside triphosphate hydrolases"/>
    <property type="match status" value="1"/>
</dbReference>
<dbReference type="OrthoDB" id="5593012at2759"/>
<dbReference type="GO" id="GO:0007018">
    <property type="term" value="P:microtubule-based movement"/>
    <property type="evidence" value="ECO:0007669"/>
    <property type="project" value="InterPro"/>
</dbReference>
<evidence type="ECO:0000313" key="2">
    <source>
        <dbReference type="Proteomes" id="UP000593567"/>
    </source>
</evidence>
<name>A0A7J7KS97_BUGNE</name>
<sequence>MMLNGLSNEEYLPSFVNMSAQTSANQTQFIIMSKLDRRRKGVFGPPMGKKCIIFVDDLNMPAKEIYGAQPPIELLRQYLDQGNWYDLKDTSKLVLQDIQFISAMGPPGGGRNDVTPRFLRHFNIVSITPFNEEAMTKIFSTLVTTYFRRQEFAPDFFTVDSCWL</sequence>
<dbReference type="PANTHER" id="PTHR22878">
    <property type="entry name" value="DYNEIN HEAVY CHAIN 6, AXONEMAL-LIKE-RELATED"/>
    <property type="match status" value="1"/>
</dbReference>